<dbReference type="PANTHER" id="PTHR24346">
    <property type="entry name" value="MAP/MICROTUBULE AFFINITY-REGULATING KINASE"/>
    <property type="match status" value="1"/>
</dbReference>
<comment type="catalytic activity">
    <reaction evidence="11">
        <text>L-seryl-[protein] + ATP = O-phospho-L-seryl-[protein] + ADP + H(+)</text>
        <dbReference type="Rhea" id="RHEA:17989"/>
        <dbReference type="Rhea" id="RHEA-COMP:9863"/>
        <dbReference type="Rhea" id="RHEA-COMP:11604"/>
        <dbReference type="ChEBI" id="CHEBI:15378"/>
        <dbReference type="ChEBI" id="CHEBI:29999"/>
        <dbReference type="ChEBI" id="CHEBI:30616"/>
        <dbReference type="ChEBI" id="CHEBI:83421"/>
        <dbReference type="ChEBI" id="CHEBI:456216"/>
        <dbReference type="EC" id="2.7.11.1"/>
    </reaction>
</comment>
<organism evidence="16 17">
    <name type="scientific">Forsythia ovata</name>
    <dbReference type="NCBI Taxonomy" id="205694"/>
    <lineage>
        <taxon>Eukaryota</taxon>
        <taxon>Viridiplantae</taxon>
        <taxon>Streptophyta</taxon>
        <taxon>Embryophyta</taxon>
        <taxon>Tracheophyta</taxon>
        <taxon>Spermatophyta</taxon>
        <taxon>Magnoliopsida</taxon>
        <taxon>eudicotyledons</taxon>
        <taxon>Gunneridae</taxon>
        <taxon>Pentapetalae</taxon>
        <taxon>asterids</taxon>
        <taxon>lamiids</taxon>
        <taxon>Lamiales</taxon>
        <taxon>Oleaceae</taxon>
        <taxon>Forsythieae</taxon>
        <taxon>Forsythia</taxon>
    </lineage>
</organism>
<dbReference type="GO" id="GO:0004674">
    <property type="term" value="F:protein serine/threonine kinase activity"/>
    <property type="evidence" value="ECO:0007669"/>
    <property type="project" value="UniProtKB-KW"/>
</dbReference>
<evidence type="ECO:0000256" key="4">
    <source>
        <dbReference type="ARBA" id="ARBA00022679"/>
    </source>
</evidence>
<dbReference type="FunFam" id="3.30.310.80:FF:000006">
    <property type="entry name" value="Non-specific serine/threonine protein kinase"/>
    <property type="match status" value="1"/>
</dbReference>
<keyword evidence="9" id="KW-0534">Nitrate assimilation</keyword>
<dbReference type="InterPro" id="IPR001772">
    <property type="entry name" value="KA1_dom"/>
</dbReference>
<evidence type="ECO:0000256" key="9">
    <source>
        <dbReference type="ARBA" id="ARBA00023063"/>
    </source>
</evidence>
<evidence type="ECO:0000256" key="3">
    <source>
        <dbReference type="ARBA" id="ARBA00022527"/>
    </source>
</evidence>
<evidence type="ECO:0000259" key="15">
    <source>
        <dbReference type="PROSITE" id="PS50032"/>
    </source>
</evidence>
<evidence type="ECO:0000256" key="11">
    <source>
        <dbReference type="ARBA" id="ARBA00048679"/>
    </source>
</evidence>
<dbReference type="CDD" id="cd14079">
    <property type="entry name" value="STKc_AMPK_alpha"/>
    <property type="match status" value="1"/>
</dbReference>
<sequence length="546" mass="62615">MGDFFPSGHRVLQRPRNFYSPNFGIFIDSFLLNMDGSRQDGSVDSFLRNYKLGKTLGIGSFGKVKIAEHTLTGHKVAVKILNRKKIKNMDMEEKVRREIKILRLFMHPHIIRLYEVVETHSDIYVVMEYVKSGELFDYIVEKGRLQEDEARIFFQQIISGVEYCHRNMVVHRDLKPENLLLDSKCNVKIADFGLSNIMRDGHFLKTSCGSPNYAAPEVISGKLYAGPEVDVWSCGVILYALLCGTLPFDDENIPNLFKKIKGGIYTLPSHLSPGARDLIPRMLIVDPMKRMTIPEIRAHPWFQAHLPRYLAVPPPDTMQQAKKIDEEILQEVVKMGFDRNVLVESLSNRVQNEGTVSYYLLLDNRFRVSSGYLGAEFQETMEFGYNHTNLSETVTLPVGQRLPVAVDYQQFGGRPQIPVDRKWALGLQSRAHPREIMTEVLKALQELNVCWKKIGQYNMKCRWISGIPGHHEGVVNNSMHDNGYFSDESAIIENDGVIRQQNVVKFEVQLYKTREDKYLLDLQRVQGPQFLFLDLCAAFLAQLRVL</sequence>
<dbReference type="CDD" id="cd12122">
    <property type="entry name" value="AMPKA_C"/>
    <property type="match status" value="1"/>
</dbReference>
<keyword evidence="6 16" id="KW-0418">Kinase</keyword>
<evidence type="ECO:0000256" key="1">
    <source>
        <dbReference type="ARBA" id="ARBA00006234"/>
    </source>
</evidence>
<accession>A0ABD1WRD7</accession>
<dbReference type="PANTHER" id="PTHR24346:SF82">
    <property type="entry name" value="KP78A-RELATED"/>
    <property type="match status" value="1"/>
</dbReference>
<dbReference type="CDD" id="cd14335">
    <property type="entry name" value="UBA_SnRK1_plant"/>
    <property type="match status" value="1"/>
</dbReference>
<evidence type="ECO:0000256" key="5">
    <source>
        <dbReference type="ARBA" id="ARBA00022741"/>
    </source>
</evidence>
<comment type="similarity">
    <text evidence="1">Belongs to the protein kinase superfamily. CAMK Ser/Thr protein kinase family. SNF1 subfamily.</text>
</comment>
<feature type="domain" description="UBA" evidence="14">
    <location>
        <begin position="323"/>
        <end position="363"/>
    </location>
</feature>
<dbReference type="GO" id="GO:0005524">
    <property type="term" value="F:ATP binding"/>
    <property type="evidence" value="ECO:0007669"/>
    <property type="project" value="UniProtKB-UniRule"/>
</dbReference>
<dbReference type="Proteomes" id="UP001604277">
    <property type="component" value="Unassembled WGS sequence"/>
</dbReference>
<protein>
    <recommendedName>
        <fullName evidence="2">non-specific serine/threonine protein kinase</fullName>
        <ecNumber evidence="2">2.7.11.1</ecNumber>
    </recommendedName>
</protein>
<dbReference type="Gene3D" id="1.10.510.10">
    <property type="entry name" value="Transferase(Phosphotransferase) domain 1"/>
    <property type="match status" value="1"/>
</dbReference>
<dbReference type="FunFam" id="3.30.200.20:FF:000236">
    <property type="entry name" value="Non-specific serine/threonine protein kinase"/>
    <property type="match status" value="1"/>
</dbReference>
<dbReference type="SUPFAM" id="SSF56112">
    <property type="entry name" value="Protein kinase-like (PK-like)"/>
    <property type="match status" value="1"/>
</dbReference>
<dbReference type="InterPro" id="IPR011009">
    <property type="entry name" value="Kinase-like_dom_sf"/>
</dbReference>
<dbReference type="EMBL" id="JBFOLJ010000002">
    <property type="protein sequence ID" value="KAL2552269.1"/>
    <property type="molecule type" value="Genomic_DNA"/>
</dbReference>
<keyword evidence="7 12" id="KW-0067">ATP-binding</keyword>
<proteinExistence type="inferred from homology"/>
<dbReference type="PROSITE" id="PS00107">
    <property type="entry name" value="PROTEIN_KINASE_ATP"/>
    <property type="match status" value="1"/>
</dbReference>
<evidence type="ECO:0000256" key="8">
    <source>
        <dbReference type="ARBA" id="ARBA00022843"/>
    </source>
</evidence>
<name>A0ABD1WRD7_9LAMI</name>
<evidence type="ECO:0000313" key="16">
    <source>
        <dbReference type="EMBL" id="KAL2552269.1"/>
    </source>
</evidence>
<evidence type="ECO:0000256" key="6">
    <source>
        <dbReference type="ARBA" id="ARBA00022777"/>
    </source>
</evidence>
<dbReference type="SMART" id="SM00220">
    <property type="entry name" value="S_TKc"/>
    <property type="match status" value="1"/>
</dbReference>
<dbReference type="EC" id="2.7.11.1" evidence="2"/>
<dbReference type="InterPro" id="IPR028375">
    <property type="entry name" value="KA1/Ssp2_C"/>
</dbReference>
<dbReference type="AlphaFoldDB" id="A0ABD1WRD7"/>
<feature type="binding site" evidence="12">
    <location>
        <position position="79"/>
    </location>
    <ligand>
        <name>ATP</name>
        <dbReference type="ChEBI" id="CHEBI:30616"/>
    </ligand>
</feature>
<evidence type="ECO:0000313" key="17">
    <source>
        <dbReference type="Proteomes" id="UP001604277"/>
    </source>
</evidence>
<keyword evidence="4" id="KW-0808">Transferase</keyword>
<dbReference type="InterPro" id="IPR017441">
    <property type="entry name" value="Protein_kinase_ATP_BS"/>
</dbReference>
<dbReference type="Pfam" id="PF02149">
    <property type="entry name" value="KA1"/>
    <property type="match status" value="1"/>
</dbReference>
<dbReference type="PROSITE" id="PS00108">
    <property type="entry name" value="PROTEIN_KINASE_ST"/>
    <property type="match status" value="1"/>
</dbReference>
<evidence type="ECO:0000259" key="14">
    <source>
        <dbReference type="PROSITE" id="PS50030"/>
    </source>
</evidence>
<keyword evidence="8" id="KW-0832">Ubl conjugation</keyword>
<feature type="domain" description="KA1" evidence="15">
    <location>
        <begin position="497"/>
        <end position="545"/>
    </location>
</feature>
<evidence type="ECO:0000256" key="2">
    <source>
        <dbReference type="ARBA" id="ARBA00012513"/>
    </source>
</evidence>
<gene>
    <name evidence="16" type="ORF">Fot_05888</name>
</gene>
<dbReference type="InterPro" id="IPR008271">
    <property type="entry name" value="Ser/Thr_kinase_AS"/>
</dbReference>
<keyword evidence="5 12" id="KW-0547">Nucleotide-binding</keyword>
<dbReference type="SMART" id="SM00165">
    <property type="entry name" value="UBA"/>
    <property type="match status" value="1"/>
</dbReference>
<evidence type="ECO:0000259" key="13">
    <source>
        <dbReference type="PROSITE" id="PS50011"/>
    </source>
</evidence>
<evidence type="ECO:0000256" key="12">
    <source>
        <dbReference type="PROSITE-ProRule" id="PRU10141"/>
    </source>
</evidence>
<dbReference type="GO" id="GO:0009743">
    <property type="term" value="P:response to carbohydrate"/>
    <property type="evidence" value="ECO:0007669"/>
    <property type="project" value="UniProtKB-ARBA"/>
</dbReference>
<dbReference type="PROSITE" id="PS50030">
    <property type="entry name" value="UBA"/>
    <property type="match status" value="1"/>
</dbReference>
<feature type="domain" description="Protein kinase" evidence="13">
    <location>
        <begin position="50"/>
        <end position="302"/>
    </location>
</feature>
<evidence type="ECO:0000256" key="7">
    <source>
        <dbReference type="ARBA" id="ARBA00022840"/>
    </source>
</evidence>
<dbReference type="PROSITE" id="PS50011">
    <property type="entry name" value="PROTEIN_KINASE_DOM"/>
    <property type="match status" value="1"/>
</dbReference>
<dbReference type="GO" id="GO:0009507">
    <property type="term" value="C:chloroplast"/>
    <property type="evidence" value="ECO:0007669"/>
    <property type="project" value="UniProtKB-ARBA"/>
</dbReference>
<dbReference type="GO" id="GO:0019900">
    <property type="term" value="F:kinase binding"/>
    <property type="evidence" value="ECO:0007669"/>
    <property type="project" value="UniProtKB-ARBA"/>
</dbReference>
<keyword evidence="17" id="KW-1185">Reference proteome</keyword>
<dbReference type="GO" id="GO:0042128">
    <property type="term" value="P:nitrate assimilation"/>
    <property type="evidence" value="ECO:0007669"/>
    <property type="project" value="UniProtKB-KW"/>
</dbReference>
<dbReference type="InterPro" id="IPR000719">
    <property type="entry name" value="Prot_kinase_dom"/>
</dbReference>
<dbReference type="Pfam" id="PF00069">
    <property type="entry name" value="Pkinase"/>
    <property type="match status" value="1"/>
</dbReference>
<dbReference type="InterPro" id="IPR015940">
    <property type="entry name" value="UBA"/>
</dbReference>
<dbReference type="Pfam" id="PF00627">
    <property type="entry name" value="UBA"/>
    <property type="match status" value="1"/>
</dbReference>
<dbReference type="GO" id="GO:0005634">
    <property type="term" value="C:nucleus"/>
    <property type="evidence" value="ECO:0007669"/>
    <property type="project" value="UniProtKB-ARBA"/>
</dbReference>
<keyword evidence="3" id="KW-0723">Serine/threonine-protein kinase</keyword>
<evidence type="ECO:0000256" key="10">
    <source>
        <dbReference type="ARBA" id="ARBA00047899"/>
    </source>
</evidence>
<dbReference type="SUPFAM" id="SSF103243">
    <property type="entry name" value="KA1-like"/>
    <property type="match status" value="1"/>
</dbReference>
<comment type="caution">
    <text evidence="16">The sequence shown here is derived from an EMBL/GenBank/DDBJ whole genome shotgun (WGS) entry which is preliminary data.</text>
</comment>
<reference evidence="17" key="1">
    <citation type="submission" date="2024-07" db="EMBL/GenBank/DDBJ databases">
        <title>Two chromosome-level genome assemblies of Korean endemic species Abeliophyllum distichum and Forsythia ovata (Oleaceae).</title>
        <authorList>
            <person name="Jang H."/>
        </authorList>
    </citation>
    <scope>NUCLEOTIDE SEQUENCE [LARGE SCALE GENOMIC DNA]</scope>
</reference>
<comment type="catalytic activity">
    <reaction evidence="10">
        <text>L-threonyl-[protein] + ATP = O-phospho-L-threonyl-[protein] + ADP + H(+)</text>
        <dbReference type="Rhea" id="RHEA:46608"/>
        <dbReference type="Rhea" id="RHEA-COMP:11060"/>
        <dbReference type="Rhea" id="RHEA-COMP:11605"/>
        <dbReference type="ChEBI" id="CHEBI:15378"/>
        <dbReference type="ChEBI" id="CHEBI:30013"/>
        <dbReference type="ChEBI" id="CHEBI:30616"/>
        <dbReference type="ChEBI" id="CHEBI:61977"/>
        <dbReference type="ChEBI" id="CHEBI:456216"/>
        <dbReference type="EC" id="2.7.11.1"/>
    </reaction>
</comment>
<dbReference type="PROSITE" id="PS50032">
    <property type="entry name" value="KA1"/>
    <property type="match status" value="1"/>
</dbReference>
<dbReference type="Gene3D" id="3.30.310.80">
    <property type="entry name" value="Kinase associated domain 1, KA1"/>
    <property type="match status" value="1"/>
</dbReference>
<dbReference type="FunFam" id="1.10.510.10:FF:000204">
    <property type="entry name" value="Non-specific serine/threonine protein kinase"/>
    <property type="match status" value="1"/>
</dbReference>